<evidence type="ECO:0000256" key="5">
    <source>
        <dbReference type="PROSITE-ProRule" id="PRU00042"/>
    </source>
</evidence>
<proteinExistence type="predicted"/>
<dbReference type="GO" id="GO:0005667">
    <property type="term" value="C:transcription regulator complex"/>
    <property type="evidence" value="ECO:0007669"/>
    <property type="project" value="TreeGrafter"/>
</dbReference>
<keyword evidence="1" id="KW-0479">Metal-binding</keyword>
<dbReference type="SUPFAM" id="SSF57667">
    <property type="entry name" value="beta-beta-alpha zinc fingers"/>
    <property type="match status" value="5"/>
</dbReference>
<dbReference type="Gene3D" id="3.30.160.60">
    <property type="entry name" value="Classic Zinc Finger"/>
    <property type="match status" value="8"/>
</dbReference>
<sequence>MMQKGSVSAAKDGGPHVFVHEQQTQSSSHISGSNSKVFRINVSEVPRNGVDSYSVPDQGSSVWRKDGVLVVSTSTKNRDDFVKKEENEYSESQSFQWVKPEIHLDCADSLDMDAAKNSNLPSSLTIGIDNSSQLTDHLTDFVFSSTLPDSNNVKQEYGNYLETLENGDHLTNINSLSEPVVSWGSNLSQSLDSVSTQQILIQPRNLLTNYNPETSANAPLASNFVTHINDQAVHQSGLFTSNPHSSPLFDASEIKPNASTVKIIHCPTSNFMDDSLSLNNYPSEISTSLASVNSQQHISTGSLSLAKSVADSGPFSVSDVANDLNLNQLPNFLGLDTYTSTKDTSSALNSNSALNLLDTMGQTPVLQNIEQRKEISGDSKITEDIGLDIDTKQNLNVTTISISNDDEYATKILVDTHGCRQQMYVINTADLNQLQNGTSNPNISHLFVINNHQEPSNEHPSSRHCIVPSEPVISQAHTHSHVVATDHGTTQLESGNLLTPTDLPGFVLMPLVDNTADVAPPVPANNNNSESDEKRPPKKLLLCPEPGCEKTFKKASKLKVHQMMHTGERPFKCTLMGCEWAFTTSNKLKRHLESHEGRKDYVCDKPGCGHRFTTIYNLNTHRKLHERPCTEPCPQEGCGQSFPTKRQLDMHLRNVHAVEEHTFKCPEPGCEKVFFSSGCMGSHMKVHRQNLEDLRCKHPGCGKQFTKLCRLRQHQQLHTGEKPFVCTYQGCTWAFATASKLKRHQTKHTGYRKWTCSICHKQFQRSEHLKGHLITHSGDRPFVCPVSGCGNNFAAKSSLYVHLKKHDASGKTIVYHCPMENCNNFYANKASLRQHILVKHCSLSNKGGANGSQIMSSWLSLLASGEDSYSEEASHQPAMTSNQDTVLATDFLTGGVVDPTFLNPSTESLPVDANSSSNSTAAANANTLLPMSAQQQQQQPQQQPQHKQILLQGLQLMDEQEFLQQQERMSHVAVERGKKSQIMLENMHGSARTDPRSNDIMSQRALQRWQKQKEEEAAKLRAKLDEQTRPQPPIAMLTSRIPPSSSPSMSASGDYKSPVSNNVSLGGRGQQQYFVVSKSSGFGGPTITSIKEISDSEMESEGLTDMLDTDEGPDSFMRELFVRDPDSGITYRQTQLLQDDPPNHGLLEDTDAMGGLDVNFVEDYLTFHPME</sequence>
<dbReference type="GO" id="GO:0000981">
    <property type="term" value="F:DNA-binding transcription factor activity, RNA polymerase II-specific"/>
    <property type="evidence" value="ECO:0007669"/>
    <property type="project" value="TreeGrafter"/>
</dbReference>
<name>A0AAE0Y089_9GAST</name>
<dbReference type="GO" id="GO:0000978">
    <property type="term" value="F:RNA polymerase II cis-regulatory region sequence-specific DNA binding"/>
    <property type="evidence" value="ECO:0007669"/>
    <property type="project" value="TreeGrafter"/>
</dbReference>
<dbReference type="InterPro" id="IPR013087">
    <property type="entry name" value="Znf_C2H2_type"/>
</dbReference>
<evidence type="ECO:0000256" key="6">
    <source>
        <dbReference type="SAM" id="MobiDB-lite"/>
    </source>
</evidence>
<dbReference type="GO" id="GO:0031519">
    <property type="term" value="C:PcG protein complex"/>
    <property type="evidence" value="ECO:0007669"/>
    <property type="project" value="TreeGrafter"/>
</dbReference>
<dbReference type="Proteomes" id="UP001283361">
    <property type="component" value="Unassembled WGS sequence"/>
</dbReference>
<feature type="domain" description="C2H2-type" evidence="7">
    <location>
        <begin position="724"/>
        <end position="753"/>
    </location>
</feature>
<comment type="caution">
    <text evidence="8">The sequence shown here is derived from an EMBL/GenBank/DDBJ whole genome shotgun (WGS) entry which is preliminary data.</text>
</comment>
<protein>
    <recommendedName>
        <fullName evidence="7">C2H2-type domain-containing protein</fullName>
    </recommendedName>
</protein>
<dbReference type="SMART" id="SM00355">
    <property type="entry name" value="ZnF_C2H2"/>
    <property type="match status" value="10"/>
</dbReference>
<dbReference type="Pfam" id="PF00096">
    <property type="entry name" value="zf-C2H2"/>
    <property type="match status" value="4"/>
</dbReference>
<feature type="compositionally biased region" description="Low complexity" evidence="6">
    <location>
        <begin position="1039"/>
        <end position="1052"/>
    </location>
</feature>
<dbReference type="GO" id="GO:0000785">
    <property type="term" value="C:chromatin"/>
    <property type="evidence" value="ECO:0007669"/>
    <property type="project" value="TreeGrafter"/>
</dbReference>
<evidence type="ECO:0000256" key="1">
    <source>
        <dbReference type="ARBA" id="ARBA00022723"/>
    </source>
</evidence>
<evidence type="ECO:0000256" key="2">
    <source>
        <dbReference type="ARBA" id="ARBA00022737"/>
    </source>
</evidence>
<feature type="domain" description="C2H2-type" evidence="7">
    <location>
        <begin position="663"/>
        <end position="692"/>
    </location>
</feature>
<dbReference type="PROSITE" id="PS50157">
    <property type="entry name" value="ZINC_FINGER_C2H2_2"/>
    <property type="match status" value="9"/>
</dbReference>
<feature type="region of interest" description="Disordered" evidence="6">
    <location>
        <begin position="1034"/>
        <end position="1056"/>
    </location>
</feature>
<feature type="domain" description="C2H2-type" evidence="7">
    <location>
        <begin position="754"/>
        <end position="781"/>
    </location>
</feature>
<evidence type="ECO:0000313" key="9">
    <source>
        <dbReference type="Proteomes" id="UP001283361"/>
    </source>
</evidence>
<keyword evidence="9" id="KW-1185">Reference proteome</keyword>
<feature type="domain" description="C2H2-type" evidence="7">
    <location>
        <begin position="782"/>
        <end position="811"/>
    </location>
</feature>
<feature type="compositionally biased region" description="Low complexity" evidence="6">
    <location>
        <begin position="518"/>
        <end position="528"/>
    </location>
</feature>
<feature type="domain" description="C2H2-type" evidence="7">
    <location>
        <begin position="601"/>
        <end position="625"/>
    </location>
</feature>
<dbReference type="InterPro" id="IPR036236">
    <property type="entry name" value="Znf_C2H2_sf"/>
</dbReference>
<keyword evidence="3 5" id="KW-0863">Zinc-finger</keyword>
<organism evidence="8 9">
    <name type="scientific">Elysia crispata</name>
    <name type="common">lettuce slug</name>
    <dbReference type="NCBI Taxonomy" id="231223"/>
    <lineage>
        <taxon>Eukaryota</taxon>
        <taxon>Metazoa</taxon>
        <taxon>Spiralia</taxon>
        <taxon>Lophotrochozoa</taxon>
        <taxon>Mollusca</taxon>
        <taxon>Gastropoda</taxon>
        <taxon>Heterobranchia</taxon>
        <taxon>Euthyneura</taxon>
        <taxon>Panpulmonata</taxon>
        <taxon>Sacoglossa</taxon>
        <taxon>Placobranchoidea</taxon>
        <taxon>Plakobranchidae</taxon>
        <taxon>Elysia</taxon>
    </lineage>
</organism>
<dbReference type="PROSITE" id="PS00028">
    <property type="entry name" value="ZINC_FINGER_C2H2_1"/>
    <property type="match status" value="10"/>
</dbReference>
<evidence type="ECO:0000259" key="7">
    <source>
        <dbReference type="PROSITE" id="PS50157"/>
    </source>
</evidence>
<evidence type="ECO:0000256" key="4">
    <source>
        <dbReference type="ARBA" id="ARBA00022833"/>
    </source>
</evidence>
<feature type="region of interest" description="Disordered" evidence="6">
    <location>
        <begin position="518"/>
        <end position="540"/>
    </location>
</feature>
<gene>
    <name evidence="8" type="ORF">RRG08_032671</name>
</gene>
<keyword evidence="2" id="KW-0677">Repeat</keyword>
<feature type="domain" description="C2H2-type" evidence="7">
    <location>
        <begin position="541"/>
        <end position="570"/>
    </location>
</feature>
<dbReference type="PANTHER" id="PTHR14003:SF19">
    <property type="entry name" value="YY2 TRANSCRIPTION FACTOR"/>
    <property type="match status" value="1"/>
</dbReference>
<dbReference type="EMBL" id="JAWDGP010007236">
    <property type="protein sequence ID" value="KAK3727714.1"/>
    <property type="molecule type" value="Genomic_DNA"/>
</dbReference>
<feature type="domain" description="C2H2-type" evidence="7">
    <location>
        <begin position="571"/>
        <end position="600"/>
    </location>
</feature>
<dbReference type="PANTHER" id="PTHR14003">
    <property type="entry name" value="TRANSCRIPTIONAL REPRESSOR PROTEIN YY"/>
    <property type="match status" value="1"/>
</dbReference>
<dbReference type="FunFam" id="3.30.160.60:FF:000007">
    <property type="entry name" value="Basic krueppel-like factor 3"/>
    <property type="match status" value="2"/>
</dbReference>
<dbReference type="GO" id="GO:0008270">
    <property type="term" value="F:zinc ion binding"/>
    <property type="evidence" value="ECO:0007669"/>
    <property type="project" value="UniProtKB-KW"/>
</dbReference>
<accession>A0AAE0Y089</accession>
<evidence type="ECO:0000256" key="3">
    <source>
        <dbReference type="ARBA" id="ARBA00022771"/>
    </source>
</evidence>
<feature type="domain" description="C2H2-type" evidence="7">
    <location>
        <begin position="694"/>
        <end position="723"/>
    </location>
</feature>
<reference evidence="8" key="1">
    <citation type="journal article" date="2023" name="G3 (Bethesda)">
        <title>A reference genome for the long-term kleptoplast-retaining sea slug Elysia crispata morphotype clarki.</title>
        <authorList>
            <person name="Eastman K.E."/>
            <person name="Pendleton A.L."/>
            <person name="Shaikh M.A."/>
            <person name="Suttiyut T."/>
            <person name="Ogas R."/>
            <person name="Tomko P."/>
            <person name="Gavelis G."/>
            <person name="Widhalm J.R."/>
            <person name="Wisecaver J.H."/>
        </authorList>
    </citation>
    <scope>NUCLEOTIDE SEQUENCE</scope>
    <source>
        <strain evidence="8">ECLA1</strain>
    </source>
</reference>
<dbReference type="AlphaFoldDB" id="A0AAE0Y089"/>
<evidence type="ECO:0000313" key="8">
    <source>
        <dbReference type="EMBL" id="KAK3727714.1"/>
    </source>
</evidence>
<keyword evidence="4" id="KW-0862">Zinc</keyword>
<feature type="domain" description="C2H2-type" evidence="7">
    <location>
        <begin position="631"/>
        <end position="661"/>
    </location>
</feature>